<dbReference type="Proteomes" id="UP000614216">
    <property type="component" value="Unassembled WGS sequence"/>
</dbReference>
<evidence type="ECO:0000313" key="2">
    <source>
        <dbReference type="EMBL" id="MBL6445760.1"/>
    </source>
</evidence>
<reference evidence="2" key="1">
    <citation type="submission" date="2021-01" db="EMBL/GenBank/DDBJ databases">
        <title>Fulvivirga kasyanovii gen. nov., sp nov., a novel member of the phylum Bacteroidetes isolated from seawater in a mussel farm.</title>
        <authorList>
            <person name="Zhao L.-H."/>
            <person name="Wang Z.-J."/>
        </authorList>
    </citation>
    <scope>NUCLEOTIDE SEQUENCE</scope>
    <source>
        <strain evidence="2">29W222</strain>
    </source>
</reference>
<dbReference type="PANTHER" id="PTHR34847">
    <property type="entry name" value="NODULATION PROTEIN U"/>
    <property type="match status" value="1"/>
</dbReference>
<dbReference type="InterPro" id="IPR043129">
    <property type="entry name" value="ATPase_NBD"/>
</dbReference>
<dbReference type="EMBL" id="JAEUGD010000018">
    <property type="protein sequence ID" value="MBL6445760.1"/>
    <property type="molecule type" value="Genomic_DNA"/>
</dbReference>
<dbReference type="RefSeq" id="WP_202855309.1">
    <property type="nucleotide sequence ID" value="NZ_JAEUGD010000018.1"/>
</dbReference>
<feature type="domain" description="Carbamoyltransferase" evidence="1">
    <location>
        <begin position="245"/>
        <end position="297"/>
    </location>
</feature>
<dbReference type="Pfam" id="PF02543">
    <property type="entry name" value="Carbam_trans_N"/>
    <property type="match status" value="2"/>
</dbReference>
<dbReference type="GO" id="GO:0003824">
    <property type="term" value="F:catalytic activity"/>
    <property type="evidence" value="ECO:0007669"/>
    <property type="project" value="InterPro"/>
</dbReference>
<proteinExistence type="predicted"/>
<name>A0A937KD79_9BACT</name>
<dbReference type="PANTHER" id="PTHR34847:SF1">
    <property type="entry name" value="NODULATION PROTEIN U"/>
    <property type="match status" value="1"/>
</dbReference>
<dbReference type="InterPro" id="IPR003696">
    <property type="entry name" value="Carbtransf_dom"/>
</dbReference>
<accession>A0A937KD79</accession>
<evidence type="ECO:0000313" key="3">
    <source>
        <dbReference type="Proteomes" id="UP000614216"/>
    </source>
</evidence>
<gene>
    <name evidence="2" type="ORF">JMN32_05535</name>
</gene>
<feature type="domain" description="Carbamoyltransferase" evidence="1">
    <location>
        <begin position="112"/>
        <end position="207"/>
    </location>
</feature>
<evidence type="ECO:0000259" key="1">
    <source>
        <dbReference type="Pfam" id="PF02543"/>
    </source>
</evidence>
<dbReference type="InterPro" id="IPR051338">
    <property type="entry name" value="NodU/CmcH_Carbamoyltrnsfr"/>
</dbReference>
<dbReference type="CDD" id="cd24033">
    <property type="entry name" value="ASKHA_NBD_NodU_CmcH-like_N"/>
    <property type="match status" value="1"/>
</dbReference>
<sequence length="344" mass="38933">MILGVNLNHDYAYCKIDGDNIYLLEMERHSRIRHHWNKESYTLAILDDLSVEELKNTETIYLNSPNMDQIEEKGGNLSSLKREYHYRGDYLTLDNNSGLSHGKLEVEGIEIDCTWVSHYHAHAASSFFTSSYDQADILCIDGGGDFGLGAWFYGDKTAINLKSRYLDCQLGLSYHEFSKNVFNVQGRGFYESKVMALAGFGKREKSANKFLKADSTLNDMSAYNKISVHDIAQFQHDFEQGIVDLILKDKKNDYLCCAGGCFLNVSLNRELVERGLYKGIWIPPYTSDMGIAIGCALYAYIDCKGELPPSTLLKNPYLGDHLSVSLEKIKSIIEKSGEEYELHT</sequence>
<dbReference type="SUPFAM" id="SSF53067">
    <property type="entry name" value="Actin-like ATPase domain"/>
    <property type="match status" value="1"/>
</dbReference>
<keyword evidence="3" id="KW-1185">Reference proteome</keyword>
<dbReference type="AlphaFoldDB" id="A0A937KD79"/>
<organism evidence="2 3">
    <name type="scientific">Fulvivirga marina</name>
    <dbReference type="NCBI Taxonomy" id="2494733"/>
    <lineage>
        <taxon>Bacteria</taxon>
        <taxon>Pseudomonadati</taxon>
        <taxon>Bacteroidota</taxon>
        <taxon>Cytophagia</taxon>
        <taxon>Cytophagales</taxon>
        <taxon>Fulvivirgaceae</taxon>
        <taxon>Fulvivirga</taxon>
    </lineage>
</organism>
<protein>
    <recommendedName>
        <fullName evidence="1">Carbamoyltransferase domain-containing protein</fullName>
    </recommendedName>
</protein>
<dbReference type="Gene3D" id="3.30.420.40">
    <property type="match status" value="1"/>
</dbReference>
<comment type="caution">
    <text evidence="2">The sequence shown here is derived from an EMBL/GenBank/DDBJ whole genome shotgun (WGS) entry which is preliminary data.</text>
</comment>